<feature type="region of interest" description="Disordered" evidence="1">
    <location>
        <begin position="1"/>
        <end position="56"/>
    </location>
</feature>
<name>L8PC39_STRVR</name>
<evidence type="ECO:0000313" key="3">
    <source>
        <dbReference type="EMBL" id="ELS53703.1"/>
    </source>
</evidence>
<comment type="caution">
    <text evidence="3">The sequence shown here is derived from an EMBL/GenBank/DDBJ whole genome shotgun (WGS) entry which is preliminary data.</text>
</comment>
<evidence type="ECO:0000256" key="2">
    <source>
        <dbReference type="SAM" id="Phobius"/>
    </source>
</evidence>
<keyword evidence="2" id="KW-1133">Transmembrane helix</keyword>
<dbReference type="EMBL" id="AMLP01000160">
    <property type="protein sequence ID" value="ELS53703.1"/>
    <property type="molecule type" value="Genomic_DNA"/>
</dbReference>
<feature type="compositionally biased region" description="Low complexity" evidence="1">
    <location>
        <begin position="175"/>
        <end position="203"/>
    </location>
</feature>
<protein>
    <submittedName>
        <fullName evidence="3">Uncharacterized protein</fullName>
    </submittedName>
</protein>
<feature type="compositionally biased region" description="Low complexity" evidence="1">
    <location>
        <begin position="158"/>
        <end position="167"/>
    </location>
</feature>
<dbReference type="PATRIC" id="fig|1160705.3.peg.5296"/>
<evidence type="ECO:0000256" key="1">
    <source>
        <dbReference type="SAM" id="MobiDB-lite"/>
    </source>
</evidence>
<feature type="transmembrane region" description="Helical" evidence="2">
    <location>
        <begin position="108"/>
        <end position="128"/>
    </location>
</feature>
<proteinExistence type="predicted"/>
<evidence type="ECO:0000313" key="4">
    <source>
        <dbReference type="Proteomes" id="UP000011205"/>
    </source>
</evidence>
<feature type="compositionally biased region" description="Basic and acidic residues" evidence="1">
    <location>
        <begin position="257"/>
        <end position="268"/>
    </location>
</feature>
<feature type="compositionally biased region" description="Polar residues" evidence="1">
    <location>
        <begin position="26"/>
        <end position="45"/>
    </location>
</feature>
<sequence>MHVRENNENMWPNSAQPEGPDAVSGTRGTPATGDATQAFTETGTRTAAFPDPWEDIHDPHEVTVQLDAVAALPGERPAGRPEGAAADGSDGPVFVDESGRRSRRYRRIGILAGTTCAVYAVVIVATLLSGNSHAPWLPVPDQGEGKEAGRVENPPLPAELAEPTAAGTGTGGGRPAVPSAPDDTTAPPPSAGTTAPGASARPAEPAPSAVPQPTATRTTPRTGPGPRITALTGGRLRWQKLRRTGVVEAPGGSVPRQRTEEPALLEDH</sequence>
<feature type="region of interest" description="Disordered" evidence="1">
    <location>
        <begin position="132"/>
        <end position="268"/>
    </location>
</feature>
<dbReference type="AlphaFoldDB" id="L8PC39"/>
<dbReference type="Proteomes" id="UP000011205">
    <property type="component" value="Unassembled WGS sequence"/>
</dbReference>
<reference evidence="3 4" key="1">
    <citation type="journal article" date="2013" name="Genome Announc.">
        <title>Draft Genome Sequence of Streptomyces viridochromogenes Strain Tu57, Producer of Avilamycin.</title>
        <authorList>
            <person name="Gruning B.A."/>
            <person name="Erxleben A."/>
            <person name="Hahnlein A."/>
            <person name="Gunther S."/>
        </authorList>
    </citation>
    <scope>NUCLEOTIDE SEQUENCE [LARGE SCALE GENOMIC DNA]</scope>
    <source>
        <strain evidence="3 4">Tue57</strain>
    </source>
</reference>
<feature type="region of interest" description="Disordered" evidence="1">
    <location>
        <begin position="75"/>
        <end position="96"/>
    </location>
</feature>
<accession>L8PC39</accession>
<dbReference type="RefSeq" id="WP_004000815.1">
    <property type="nucleotide sequence ID" value="NZ_AMLP01000160.1"/>
</dbReference>
<feature type="compositionally biased region" description="Low complexity" evidence="1">
    <location>
        <begin position="211"/>
        <end position="230"/>
    </location>
</feature>
<keyword evidence="2" id="KW-0472">Membrane</keyword>
<organism evidence="3 4">
    <name type="scientific">Streptomyces viridochromogenes Tue57</name>
    <dbReference type="NCBI Taxonomy" id="1160705"/>
    <lineage>
        <taxon>Bacteria</taxon>
        <taxon>Bacillati</taxon>
        <taxon>Actinomycetota</taxon>
        <taxon>Actinomycetes</taxon>
        <taxon>Kitasatosporales</taxon>
        <taxon>Streptomycetaceae</taxon>
        <taxon>Streptomyces</taxon>
    </lineage>
</organism>
<gene>
    <name evidence="3" type="ORF">STVIR_5353</name>
</gene>
<keyword evidence="2" id="KW-0812">Transmembrane</keyword>